<evidence type="ECO:0000313" key="2">
    <source>
        <dbReference type="EMBL" id="JAU29930.1"/>
    </source>
</evidence>
<proteinExistence type="predicted"/>
<feature type="region of interest" description="Disordered" evidence="1">
    <location>
        <begin position="70"/>
        <end position="97"/>
    </location>
</feature>
<protein>
    <submittedName>
        <fullName evidence="2">Uncharacterized protein</fullName>
    </submittedName>
</protein>
<organism evidence="2">
    <name type="scientific">Noccaea caerulescens</name>
    <name type="common">Alpine penny-cress</name>
    <name type="synonym">Thlaspi caerulescens</name>
    <dbReference type="NCBI Taxonomy" id="107243"/>
    <lineage>
        <taxon>Eukaryota</taxon>
        <taxon>Viridiplantae</taxon>
        <taxon>Streptophyta</taxon>
        <taxon>Embryophyta</taxon>
        <taxon>Tracheophyta</taxon>
        <taxon>Spermatophyta</taxon>
        <taxon>Magnoliopsida</taxon>
        <taxon>eudicotyledons</taxon>
        <taxon>Gunneridae</taxon>
        <taxon>Pentapetalae</taxon>
        <taxon>rosids</taxon>
        <taxon>malvids</taxon>
        <taxon>Brassicales</taxon>
        <taxon>Brassicaceae</taxon>
        <taxon>Coluteocarpeae</taxon>
        <taxon>Noccaea</taxon>
    </lineage>
</organism>
<name>A0A1J3ECR4_NOCCA</name>
<accession>A0A1J3ECR4</accession>
<feature type="compositionally biased region" description="Basic residues" evidence="1">
    <location>
        <begin position="82"/>
        <end position="91"/>
    </location>
</feature>
<dbReference type="AlphaFoldDB" id="A0A1J3ECR4"/>
<evidence type="ECO:0000256" key="1">
    <source>
        <dbReference type="SAM" id="MobiDB-lite"/>
    </source>
</evidence>
<dbReference type="EMBL" id="GEVK01022902">
    <property type="protein sequence ID" value="JAU29930.1"/>
    <property type="molecule type" value="Transcribed_RNA"/>
</dbReference>
<gene>
    <name evidence="2" type="ORF">LC_TR2629_c2_g1_i1_g.8785</name>
</gene>
<sequence length="97" mass="11445">MISLVPAIKTWIALIPLVRNYWIDLLLYSLNLDTEFDLRELPASNRDRLGWEPLPRFYYQAKGLHKRSKRSLCVTGDTKRNTQQRRGKTKKLSLEKT</sequence>
<reference evidence="2" key="1">
    <citation type="submission" date="2016-07" db="EMBL/GenBank/DDBJ databases">
        <title>De novo transcriptome assembly of four accessions of the metal hyperaccumulator plant Noccaea caerulescens.</title>
        <authorList>
            <person name="Blande D."/>
            <person name="Halimaa P."/>
            <person name="Tervahauta A.I."/>
            <person name="Aarts M.G."/>
            <person name="Karenlampi S.O."/>
        </authorList>
    </citation>
    <scope>NUCLEOTIDE SEQUENCE</scope>
</reference>